<sequence>MAAWAEDLGEAAVEQEALLVATGMDCSMAGVGMGAVMKEKMAMMGEEKETMVEKTGVVPAVAVMELAVVVRVKGVITERVAVATEVAKTEVVAMGAALEVAVGLAKAAGAAWEAVTTEDGTAAAMEVWEVLTEERRIQANEGGRVEEAGVAAEVWVAAGRAEATPEEEAMVWVGAEREMEVEETATAAAVRV</sequence>
<reference evidence="1 3" key="1">
    <citation type="journal article" date="2024" name="Science">
        <title>Giant polyketide synthase enzymes in the biosynthesis of giant marine polyether toxins.</title>
        <authorList>
            <person name="Fallon T.R."/>
            <person name="Shende V.V."/>
            <person name="Wierzbicki I.H."/>
            <person name="Pendleton A.L."/>
            <person name="Watervoot N.F."/>
            <person name="Auber R.P."/>
            <person name="Gonzalez D.J."/>
            <person name="Wisecaver J.H."/>
            <person name="Moore B.S."/>
        </authorList>
    </citation>
    <scope>NUCLEOTIDE SEQUENCE [LARGE SCALE GENOMIC DNA]</scope>
    <source>
        <strain evidence="1 3">12B1</strain>
    </source>
</reference>
<dbReference type="AlphaFoldDB" id="A0AB34JP68"/>
<dbReference type="EMBL" id="JBGBPQ010000006">
    <property type="protein sequence ID" value="KAL1522715.1"/>
    <property type="molecule type" value="Genomic_DNA"/>
</dbReference>
<proteinExistence type="predicted"/>
<dbReference type="Proteomes" id="UP001515480">
    <property type="component" value="Unassembled WGS sequence"/>
</dbReference>
<name>A0AB34JP68_PRYPA</name>
<keyword evidence="3" id="KW-1185">Reference proteome</keyword>
<evidence type="ECO:0000313" key="2">
    <source>
        <dbReference type="EMBL" id="KAL1522718.1"/>
    </source>
</evidence>
<evidence type="ECO:0000313" key="3">
    <source>
        <dbReference type="Proteomes" id="UP001515480"/>
    </source>
</evidence>
<dbReference type="EMBL" id="JBGBPQ010000006">
    <property type="protein sequence ID" value="KAL1522718.1"/>
    <property type="molecule type" value="Genomic_DNA"/>
</dbReference>
<comment type="caution">
    <text evidence="1">The sequence shown here is derived from an EMBL/GenBank/DDBJ whole genome shotgun (WGS) entry which is preliminary data.</text>
</comment>
<protein>
    <submittedName>
        <fullName evidence="1">Uncharacterized protein</fullName>
    </submittedName>
</protein>
<gene>
    <name evidence="1" type="ORF">AB1Y20_017690</name>
    <name evidence="2" type="ORF">AB1Y20_017693</name>
</gene>
<organism evidence="1 3">
    <name type="scientific">Prymnesium parvum</name>
    <name type="common">Toxic golden alga</name>
    <dbReference type="NCBI Taxonomy" id="97485"/>
    <lineage>
        <taxon>Eukaryota</taxon>
        <taxon>Haptista</taxon>
        <taxon>Haptophyta</taxon>
        <taxon>Prymnesiophyceae</taxon>
        <taxon>Prymnesiales</taxon>
        <taxon>Prymnesiaceae</taxon>
        <taxon>Prymnesium</taxon>
    </lineage>
</organism>
<evidence type="ECO:0000313" key="1">
    <source>
        <dbReference type="EMBL" id="KAL1522715.1"/>
    </source>
</evidence>
<accession>A0AB34JP68</accession>